<dbReference type="EMBL" id="MNBE01000379">
    <property type="protein sequence ID" value="OKP10203.1"/>
    <property type="molecule type" value="Genomic_DNA"/>
</dbReference>
<evidence type="ECO:0000256" key="5">
    <source>
        <dbReference type="ARBA" id="ARBA00023136"/>
    </source>
</evidence>
<dbReference type="Pfam" id="PF13520">
    <property type="entry name" value="AA_permease_2"/>
    <property type="match status" value="1"/>
</dbReference>
<organism evidence="7 8">
    <name type="scientific">Penicillium subrubescens</name>
    <dbReference type="NCBI Taxonomy" id="1316194"/>
    <lineage>
        <taxon>Eukaryota</taxon>
        <taxon>Fungi</taxon>
        <taxon>Dikarya</taxon>
        <taxon>Ascomycota</taxon>
        <taxon>Pezizomycotina</taxon>
        <taxon>Eurotiomycetes</taxon>
        <taxon>Eurotiomycetidae</taxon>
        <taxon>Eurotiales</taxon>
        <taxon>Aspergillaceae</taxon>
        <taxon>Penicillium</taxon>
    </lineage>
</organism>
<evidence type="ECO:0000256" key="2">
    <source>
        <dbReference type="ARBA" id="ARBA00022448"/>
    </source>
</evidence>
<protein>
    <submittedName>
        <fullName evidence="7">GABA-specific permease</fullName>
    </submittedName>
</protein>
<dbReference type="Gene3D" id="1.20.1740.10">
    <property type="entry name" value="Amino acid/polyamine transporter I"/>
    <property type="match status" value="1"/>
</dbReference>
<feature type="transmembrane region" description="Helical" evidence="6">
    <location>
        <begin position="276"/>
        <end position="293"/>
    </location>
</feature>
<dbReference type="InterPro" id="IPR002293">
    <property type="entry name" value="AA/rel_permease1"/>
</dbReference>
<reference evidence="7 8" key="1">
    <citation type="submission" date="2016-10" db="EMBL/GenBank/DDBJ databases">
        <title>Genome sequence of the ascomycete fungus Penicillium subrubescens.</title>
        <authorList>
            <person name="De Vries R.P."/>
            <person name="Peng M."/>
            <person name="Dilokpimol A."/>
            <person name="Hilden K."/>
            <person name="Makela M.R."/>
            <person name="Grigoriev I."/>
            <person name="Riley R."/>
            <person name="Granchi Z."/>
        </authorList>
    </citation>
    <scope>NUCLEOTIDE SEQUENCE [LARGE SCALE GENOMIC DNA]</scope>
    <source>
        <strain evidence="7 8">CBS 132785</strain>
    </source>
</reference>
<accession>A0A1Q5UCL2</accession>
<keyword evidence="8" id="KW-1185">Reference proteome</keyword>
<keyword evidence="2" id="KW-0813">Transport</keyword>
<proteinExistence type="predicted"/>
<feature type="transmembrane region" description="Helical" evidence="6">
    <location>
        <begin position="235"/>
        <end position="256"/>
    </location>
</feature>
<evidence type="ECO:0000313" key="8">
    <source>
        <dbReference type="Proteomes" id="UP000186955"/>
    </source>
</evidence>
<feature type="transmembrane region" description="Helical" evidence="6">
    <location>
        <begin position="305"/>
        <end position="326"/>
    </location>
</feature>
<dbReference type="GO" id="GO:0022857">
    <property type="term" value="F:transmembrane transporter activity"/>
    <property type="evidence" value="ECO:0007669"/>
    <property type="project" value="InterPro"/>
</dbReference>
<dbReference type="PANTHER" id="PTHR45649">
    <property type="entry name" value="AMINO-ACID PERMEASE BAT1"/>
    <property type="match status" value="1"/>
</dbReference>
<feature type="transmembrane region" description="Helical" evidence="6">
    <location>
        <begin position="22"/>
        <end position="42"/>
    </location>
</feature>
<feature type="transmembrane region" description="Helical" evidence="6">
    <location>
        <begin position="49"/>
        <end position="68"/>
    </location>
</feature>
<dbReference type="GO" id="GO:0016020">
    <property type="term" value="C:membrane"/>
    <property type="evidence" value="ECO:0007669"/>
    <property type="project" value="UniProtKB-SubCell"/>
</dbReference>
<comment type="caution">
    <text evidence="7">The sequence shown here is derived from an EMBL/GenBank/DDBJ whole genome shotgun (WGS) entry which is preliminary data.</text>
</comment>
<comment type="subcellular location">
    <subcellularLocation>
        <location evidence="1">Membrane</location>
        <topology evidence="1">Multi-pass membrane protein</topology>
    </subcellularLocation>
</comment>
<keyword evidence="5 6" id="KW-0472">Membrane</keyword>
<evidence type="ECO:0000256" key="6">
    <source>
        <dbReference type="SAM" id="Phobius"/>
    </source>
</evidence>
<dbReference type="STRING" id="1316194.A0A1Q5UCL2"/>
<keyword evidence="3 6" id="KW-0812">Transmembrane</keyword>
<dbReference type="PANTHER" id="PTHR45649:SF6">
    <property type="entry name" value="GABA-SPECIFIC PERMEASE"/>
    <property type="match status" value="1"/>
</dbReference>
<evidence type="ECO:0000256" key="3">
    <source>
        <dbReference type="ARBA" id="ARBA00022692"/>
    </source>
</evidence>
<evidence type="ECO:0000256" key="4">
    <source>
        <dbReference type="ARBA" id="ARBA00022989"/>
    </source>
</evidence>
<dbReference type="AlphaFoldDB" id="A0A1Q5UCL2"/>
<dbReference type="Proteomes" id="UP000186955">
    <property type="component" value="Unassembled WGS sequence"/>
</dbReference>
<evidence type="ECO:0000256" key="1">
    <source>
        <dbReference type="ARBA" id="ARBA00004141"/>
    </source>
</evidence>
<keyword evidence="4 6" id="KW-1133">Transmembrane helix</keyword>
<evidence type="ECO:0000313" key="7">
    <source>
        <dbReference type="EMBL" id="OKP10203.1"/>
    </source>
</evidence>
<gene>
    <name evidence="7" type="ORF">PENSUB_4377</name>
</gene>
<feature type="transmembrane region" description="Helical" evidence="6">
    <location>
        <begin position="133"/>
        <end position="153"/>
    </location>
</feature>
<sequence>MILSCVSIVGESDWTPSRGEIYAVYVALILIHGVSAVVTGRIMPKIQTACIYINIGLVIATVIALPVGKVARGGTLNSGKYVFGHVENLTGWPTGWGFMLSWLAPIWSIGSFDSCVHMSEEALHAAKAVPMGIMFSAGSALVFGFLVLSVMAATMNPDVSQTLGTSFGQPMAQLVATSRQAWAFSRDGAFPFSNFFRHISKRIQYQPIRMICGLIVVCLILGLLCLINNAATNALFSLFVASNYLSWGMPIFCRVFWGGNRFQPGEFYTGRFSKPIAWIAVVYLLFGVVLSMFPTAGPNPSPPDMNYTVVINAFVWIGCMVYYFLFARHWFTGPRMTVDESSSIVSESTPVTSVLGISRSPKEE</sequence>
<dbReference type="PIRSF" id="PIRSF006060">
    <property type="entry name" value="AA_transporter"/>
    <property type="match status" value="1"/>
</dbReference>
<feature type="transmembrane region" description="Helical" evidence="6">
    <location>
        <begin position="207"/>
        <end position="229"/>
    </location>
</feature>
<name>A0A1Q5UCL2_9EURO</name>